<evidence type="ECO:0000313" key="1">
    <source>
        <dbReference type="EMBL" id="QOW09956.1"/>
    </source>
</evidence>
<dbReference type="Gene3D" id="3.40.50.720">
    <property type="entry name" value="NAD(P)-binding Rossmann-like Domain"/>
    <property type="match status" value="1"/>
</dbReference>
<dbReference type="EMBL" id="CP040442">
    <property type="protein sequence ID" value="QOW09956.1"/>
    <property type="molecule type" value="Genomic_DNA"/>
</dbReference>
<organism evidence="1 2">
    <name type="scientific">Kaistella flava</name>
    <name type="common">ex Peng et al. 2021</name>
    <dbReference type="NCBI Taxonomy" id="2038776"/>
    <lineage>
        <taxon>Bacteria</taxon>
        <taxon>Pseudomonadati</taxon>
        <taxon>Bacteroidota</taxon>
        <taxon>Flavobacteriia</taxon>
        <taxon>Flavobacteriales</taxon>
        <taxon>Weeksellaceae</taxon>
        <taxon>Chryseobacterium group</taxon>
        <taxon>Kaistella</taxon>
    </lineage>
</organism>
<sequence>MPEERLDFPPGLVENQIKDQAKAHHMSEEEVVEKVLLEKQAVKSFVPIEKLGEIAVFLAAENATTVSGSIFTLDGAWSAQ</sequence>
<evidence type="ECO:0008006" key="3">
    <source>
        <dbReference type="Google" id="ProtNLM"/>
    </source>
</evidence>
<dbReference type="KEGG" id="kfa:Q73A0000_06070"/>
<protein>
    <recommendedName>
        <fullName evidence="3">3-hydroxybutyrate dehydrogenase</fullName>
    </recommendedName>
</protein>
<dbReference type="RefSeq" id="WP_193813194.1">
    <property type="nucleotide sequence ID" value="NZ_CP040442.1"/>
</dbReference>
<reference evidence="1 2" key="1">
    <citation type="submission" date="2019-05" db="EMBL/GenBank/DDBJ databases">
        <title>Chryseobacterium sp. isolated from King George Island, maritime Antarctica.</title>
        <authorList>
            <person name="Peng X."/>
        </authorList>
    </citation>
    <scope>NUCLEOTIDE SEQUENCE [LARGE SCALE GENOMIC DNA]</scope>
    <source>
        <strain evidence="1 2">7-3A</strain>
    </source>
</reference>
<gene>
    <name evidence="1" type="ORF">Q73A0000_06070</name>
</gene>
<accession>A0A7M2Y771</accession>
<dbReference type="Proteomes" id="UP000594195">
    <property type="component" value="Chromosome"/>
</dbReference>
<dbReference type="AlphaFoldDB" id="A0A7M2Y771"/>
<evidence type="ECO:0000313" key="2">
    <source>
        <dbReference type="Proteomes" id="UP000594195"/>
    </source>
</evidence>
<proteinExistence type="predicted"/>
<keyword evidence="2" id="KW-1185">Reference proteome</keyword>
<name>A0A7M2Y771_9FLAO</name>